<dbReference type="Gene3D" id="1.50.10.130">
    <property type="entry name" value="Terpene synthase, N-terminal domain"/>
    <property type="match status" value="1"/>
</dbReference>
<evidence type="ECO:0000259" key="1">
    <source>
        <dbReference type="Pfam" id="PF01397"/>
    </source>
</evidence>
<dbReference type="PANTHER" id="PTHR31225">
    <property type="entry name" value="OS04G0344100 PROTEIN-RELATED"/>
    <property type="match status" value="1"/>
</dbReference>
<dbReference type="GO" id="GO:0034002">
    <property type="term" value="F:(R)-limonene synthase activity"/>
    <property type="evidence" value="ECO:0007669"/>
    <property type="project" value="UniProtKB-EC"/>
</dbReference>
<name>A0A7C9E4H7_OPUST</name>
<dbReference type="EC" id="4.2.3.20" evidence="2"/>
<organism evidence="2">
    <name type="scientific">Opuntia streptacantha</name>
    <name type="common">Prickly pear cactus</name>
    <name type="synonym">Opuntia cardona</name>
    <dbReference type="NCBI Taxonomy" id="393608"/>
    <lineage>
        <taxon>Eukaryota</taxon>
        <taxon>Viridiplantae</taxon>
        <taxon>Streptophyta</taxon>
        <taxon>Embryophyta</taxon>
        <taxon>Tracheophyta</taxon>
        <taxon>Spermatophyta</taxon>
        <taxon>Magnoliopsida</taxon>
        <taxon>eudicotyledons</taxon>
        <taxon>Gunneridae</taxon>
        <taxon>Pentapetalae</taxon>
        <taxon>Caryophyllales</taxon>
        <taxon>Cactineae</taxon>
        <taxon>Cactaceae</taxon>
        <taxon>Opuntioideae</taxon>
        <taxon>Opuntia</taxon>
    </lineage>
</organism>
<dbReference type="InterPro" id="IPR001906">
    <property type="entry name" value="Terpene_synth_N"/>
</dbReference>
<feature type="domain" description="Terpene synthase N-terminal" evidence="1">
    <location>
        <begin position="22"/>
        <end position="194"/>
    </location>
</feature>
<evidence type="ECO:0000313" key="2">
    <source>
        <dbReference type="EMBL" id="MBA4655265.1"/>
    </source>
</evidence>
<reference evidence="2" key="1">
    <citation type="journal article" date="2013" name="J. Plant Res.">
        <title>Effect of fungi and light on seed germination of three Opuntia species from semiarid lands of central Mexico.</title>
        <authorList>
            <person name="Delgado-Sanchez P."/>
            <person name="Jimenez-Bremont J.F."/>
            <person name="Guerrero-Gonzalez Mde L."/>
            <person name="Flores J."/>
        </authorList>
    </citation>
    <scope>NUCLEOTIDE SEQUENCE</scope>
    <source>
        <tissue evidence="2">Cladode</tissue>
    </source>
</reference>
<keyword evidence="2" id="KW-0456">Lyase</keyword>
<dbReference type="GO" id="GO:0016114">
    <property type="term" value="P:terpenoid biosynthetic process"/>
    <property type="evidence" value="ECO:0007669"/>
    <property type="project" value="InterPro"/>
</dbReference>
<dbReference type="SUPFAM" id="SSF48239">
    <property type="entry name" value="Terpenoid cyclases/Protein prenyltransferases"/>
    <property type="match status" value="1"/>
</dbReference>
<dbReference type="PANTHER" id="PTHR31225:SF94">
    <property type="entry name" value="ALPHA-FARNESENE SYNTHASE"/>
    <property type="match status" value="1"/>
</dbReference>
<dbReference type="InterPro" id="IPR008930">
    <property type="entry name" value="Terpenoid_cyclase/PrenylTrfase"/>
</dbReference>
<dbReference type="Pfam" id="PF01397">
    <property type="entry name" value="Terpene_synth"/>
    <property type="match status" value="1"/>
</dbReference>
<dbReference type="AlphaFoldDB" id="A0A7C9E4H7"/>
<reference evidence="2" key="2">
    <citation type="submission" date="2020-07" db="EMBL/GenBank/DDBJ databases">
        <authorList>
            <person name="Vera ALvarez R."/>
            <person name="Arias-Moreno D.M."/>
            <person name="Jimenez-Jacinto V."/>
            <person name="Jimenez-Bremont J.F."/>
            <person name="Swaminathan K."/>
            <person name="Moose S.P."/>
            <person name="Guerrero-Gonzalez M.L."/>
            <person name="Marino-Ramirez L."/>
            <person name="Landsman D."/>
            <person name="Rodriguez-Kessler M."/>
            <person name="Delgado-Sanchez P."/>
        </authorList>
    </citation>
    <scope>NUCLEOTIDE SEQUENCE</scope>
    <source>
        <tissue evidence="2">Cladode</tissue>
    </source>
</reference>
<sequence>MKIDEFGVAHERRCCASYKSNIWSYDFVQSLSSEFTAPSYKARAEELKEEFRQLWGQVSDFSKLHIIDSISKLGLSYVFHKEIKEALGGMISCLDNASGFRDDLQSTSLCFRLLRQHGYNISQDLFINLIDEMGFLKEGVHSNLTGVLELFEASHLAVHGEGLLVKAKAFSGQYLINNRKNMDVDLGNRVAHALELPCHWRVTWFDVRQQIHAYELKEDKNPILLELAKLNFNICQGLHLQDLQELSR</sequence>
<proteinExistence type="predicted"/>
<dbReference type="EMBL" id="GISG01187167">
    <property type="protein sequence ID" value="MBA4655265.1"/>
    <property type="molecule type" value="Transcribed_RNA"/>
</dbReference>
<dbReference type="InterPro" id="IPR050148">
    <property type="entry name" value="Terpene_synthase-like"/>
</dbReference>
<accession>A0A7C9E4H7</accession>
<dbReference type="InterPro" id="IPR036965">
    <property type="entry name" value="Terpene_synth_N_sf"/>
</dbReference>
<protein>
    <submittedName>
        <fullName evidence="2">(R)-limonene synthase</fullName>
        <ecNumber evidence="2">4.2.3.20</ecNumber>
    </submittedName>
</protein>
<dbReference type="SUPFAM" id="SSF48576">
    <property type="entry name" value="Terpenoid synthases"/>
    <property type="match status" value="1"/>
</dbReference>
<dbReference type="InterPro" id="IPR008949">
    <property type="entry name" value="Isoprenoid_synthase_dom_sf"/>
</dbReference>